<dbReference type="AlphaFoldDB" id="A0A816YFZ1"/>
<feature type="non-terminal residue" evidence="2">
    <location>
        <position position="241"/>
    </location>
</feature>
<dbReference type="Proteomes" id="UP000663824">
    <property type="component" value="Unassembled WGS sequence"/>
</dbReference>
<gene>
    <name evidence="2" type="ORF">MBJ925_LOCUS32996</name>
</gene>
<proteinExistence type="predicted"/>
<comment type="caution">
    <text evidence="2">The sequence shown here is derived from an EMBL/GenBank/DDBJ whole genome shotgun (WGS) entry which is preliminary data.</text>
</comment>
<organism evidence="2 3">
    <name type="scientific">Rotaria magnacalcarata</name>
    <dbReference type="NCBI Taxonomy" id="392030"/>
    <lineage>
        <taxon>Eukaryota</taxon>
        <taxon>Metazoa</taxon>
        <taxon>Spiralia</taxon>
        <taxon>Gnathifera</taxon>
        <taxon>Rotifera</taxon>
        <taxon>Eurotatoria</taxon>
        <taxon>Bdelloidea</taxon>
        <taxon>Philodinida</taxon>
        <taxon>Philodinidae</taxon>
        <taxon>Rotaria</taxon>
    </lineage>
</organism>
<feature type="non-terminal residue" evidence="2">
    <location>
        <position position="1"/>
    </location>
</feature>
<name>A0A816YFZ1_9BILA</name>
<dbReference type="EMBL" id="CAJNRE010018009">
    <property type="protein sequence ID" value="CAF2160327.1"/>
    <property type="molecule type" value="Genomic_DNA"/>
</dbReference>
<evidence type="ECO:0000313" key="2">
    <source>
        <dbReference type="EMBL" id="CAF2160327.1"/>
    </source>
</evidence>
<protein>
    <submittedName>
        <fullName evidence="2">Uncharacterized protein</fullName>
    </submittedName>
</protein>
<accession>A0A816YFZ1</accession>
<evidence type="ECO:0000256" key="1">
    <source>
        <dbReference type="SAM" id="MobiDB-lite"/>
    </source>
</evidence>
<sequence>KQVNLIKVLVCRLFSAQCQLTPLRLDISNEFHCGIIHRSLSSNFDLFPNLIQYQVQSCNITLRRLHIRLNHSRFLESLIDYVPNLEQISVEFDSSLEFDTLWKSTIEALRQSNENWFNKSQPTTYEDDNDIEQREGLLRSLEQNPHMLLYFYQFIEFTRARSAQPSIQQMCYGQSIQGQQPIPSILNIRTNIQHNSSTPKHGRPLNDSGGSISSAPKQHKASKGIRMQMEDTAAINQQQRK</sequence>
<evidence type="ECO:0000313" key="3">
    <source>
        <dbReference type="Proteomes" id="UP000663824"/>
    </source>
</evidence>
<reference evidence="2" key="1">
    <citation type="submission" date="2021-02" db="EMBL/GenBank/DDBJ databases">
        <authorList>
            <person name="Nowell W R."/>
        </authorList>
    </citation>
    <scope>NUCLEOTIDE SEQUENCE</scope>
</reference>
<feature type="region of interest" description="Disordered" evidence="1">
    <location>
        <begin position="194"/>
        <end position="241"/>
    </location>
</feature>